<evidence type="ECO:0000256" key="1">
    <source>
        <dbReference type="SAM" id="Phobius"/>
    </source>
</evidence>
<keyword evidence="1" id="KW-0472">Membrane</keyword>
<dbReference type="EMBL" id="MZGS01000022">
    <property type="protein sequence ID" value="PWB87197.1"/>
    <property type="molecule type" value="Genomic_DNA"/>
</dbReference>
<evidence type="ECO:0008006" key="4">
    <source>
        <dbReference type="Google" id="ProtNLM"/>
    </source>
</evidence>
<reference evidence="2 3" key="1">
    <citation type="submission" date="2017-03" db="EMBL/GenBank/DDBJ databases">
        <title>Genome sequence of Methanobrevibacter thaueri.</title>
        <authorList>
            <person name="Poehlein A."/>
            <person name="Seedorf H."/>
            <person name="Daniel R."/>
        </authorList>
    </citation>
    <scope>NUCLEOTIDE SEQUENCE [LARGE SCALE GENOMIC DNA]</scope>
    <source>
        <strain evidence="2 3">DSM 11995</strain>
    </source>
</reference>
<dbReference type="RefSeq" id="WP_116592102.1">
    <property type="nucleotide sequence ID" value="NZ_MZGS01000022.1"/>
</dbReference>
<protein>
    <recommendedName>
        <fullName evidence="4">Energy-converting hydrogenase A subunit K EhaK</fullName>
    </recommendedName>
</protein>
<comment type="caution">
    <text evidence="2">The sequence shown here is derived from an EMBL/GenBank/DDBJ whole genome shotgun (WGS) entry which is preliminary data.</text>
</comment>
<name>A0A315XN40_9EURY</name>
<feature type="transmembrane region" description="Helical" evidence="1">
    <location>
        <begin position="7"/>
        <end position="26"/>
    </location>
</feature>
<feature type="transmembrane region" description="Helical" evidence="1">
    <location>
        <begin position="61"/>
        <end position="81"/>
    </location>
</feature>
<keyword evidence="1" id="KW-1133">Transmembrane helix</keyword>
<dbReference type="Proteomes" id="UP000251717">
    <property type="component" value="Unassembled WGS sequence"/>
</dbReference>
<evidence type="ECO:0000313" key="3">
    <source>
        <dbReference type="Proteomes" id="UP000251717"/>
    </source>
</evidence>
<keyword evidence="3" id="KW-1185">Reference proteome</keyword>
<gene>
    <name evidence="2" type="ORF">MBBTH_11500</name>
</gene>
<feature type="transmembrane region" description="Helical" evidence="1">
    <location>
        <begin position="32"/>
        <end position="49"/>
    </location>
</feature>
<sequence length="84" mass="9268">MNSEDMIVYMTALVAIGVIVVGILTTALHSTIIAPIVIIGIVLAIFVWLSRGNFSHKIESLEKICFIITFLAIICSFILLYKPM</sequence>
<accession>A0A315XN40</accession>
<proteinExistence type="predicted"/>
<organism evidence="2 3">
    <name type="scientific">Methanobrevibacter thaueri</name>
    <dbReference type="NCBI Taxonomy" id="190975"/>
    <lineage>
        <taxon>Archaea</taxon>
        <taxon>Methanobacteriati</taxon>
        <taxon>Methanobacteriota</taxon>
        <taxon>Methanomada group</taxon>
        <taxon>Methanobacteria</taxon>
        <taxon>Methanobacteriales</taxon>
        <taxon>Methanobacteriaceae</taxon>
        <taxon>Methanobrevibacter</taxon>
    </lineage>
</organism>
<keyword evidence="1" id="KW-0812">Transmembrane</keyword>
<dbReference type="OrthoDB" id="78346at2157"/>
<dbReference type="AlphaFoldDB" id="A0A315XN40"/>
<evidence type="ECO:0000313" key="2">
    <source>
        <dbReference type="EMBL" id="PWB87197.1"/>
    </source>
</evidence>